<name>A0A8S1JYB2_9CILI</name>
<comment type="caution">
    <text evidence="1">The sequence shown here is derived from an EMBL/GenBank/DDBJ whole genome shotgun (WGS) entry which is preliminary data.</text>
</comment>
<keyword evidence="2" id="KW-1185">Reference proteome</keyword>
<dbReference type="EMBL" id="CAJJDN010000002">
    <property type="protein sequence ID" value="CAD8047633.1"/>
    <property type="molecule type" value="Genomic_DNA"/>
</dbReference>
<protein>
    <submittedName>
        <fullName evidence="1">Uncharacterized protein</fullName>
    </submittedName>
</protein>
<evidence type="ECO:0000313" key="1">
    <source>
        <dbReference type="EMBL" id="CAD8047633.1"/>
    </source>
</evidence>
<sequence length="487" mass="57429">MNYLFGGKDLKQQQGRSDQPHTINFNFVVNLQQGNLNLQLSIDPEIPFNISIEPECPFNRFVNGIKEVIFAQRMQAQYEETIEWQLGNGSTLQQNDQRTLEQLGFTNNCTLYVRLKLKGPPRIGICWSYQQEQRITNQNFNPEMSFALFVNFILLKERFDIQIPKEFINNIECELKQGVIIKQNETKSLKDLGFKHNCTLNIKLINRKDQKQILQQKIILNVLVDLQFQKIELNVSQYKSTPISCVFHDILMELFSKLQFKVTQPFAFFINDQEIDPYDCGLLEDFEQIQSINLKMIPSNKQSNQLLNEKYEFALKNKSKWYKFKLENIIKIECIENYVTFRAFINTSLEDITKQIISSHFQLIHYGVYLPQQKYYINGVQLQDINSIYSKADIIVQVEKQYRHQASQLTLIFLSNFIFKALFLLLKNSLKIIERIRFLLQKNEFQTFFLFVSIKILSNQFIFIASSSKIIQQSVLQESNYYNLFNS</sequence>
<dbReference type="OrthoDB" id="319299at2759"/>
<reference evidence="1" key="1">
    <citation type="submission" date="2021-01" db="EMBL/GenBank/DDBJ databases">
        <authorList>
            <consortium name="Genoscope - CEA"/>
            <person name="William W."/>
        </authorList>
    </citation>
    <scope>NUCLEOTIDE SEQUENCE</scope>
</reference>
<organism evidence="1 2">
    <name type="scientific">Paramecium sonneborni</name>
    <dbReference type="NCBI Taxonomy" id="65129"/>
    <lineage>
        <taxon>Eukaryota</taxon>
        <taxon>Sar</taxon>
        <taxon>Alveolata</taxon>
        <taxon>Ciliophora</taxon>
        <taxon>Intramacronucleata</taxon>
        <taxon>Oligohymenophorea</taxon>
        <taxon>Peniculida</taxon>
        <taxon>Parameciidae</taxon>
        <taxon>Paramecium</taxon>
    </lineage>
</organism>
<proteinExistence type="predicted"/>
<dbReference type="AlphaFoldDB" id="A0A8S1JYB2"/>
<evidence type="ECO:0000313" key="2">
    <source>
        <dbReference type="Proteomes" id="UP000692954"/>
    </source>
</evidence>
<accession>A0A8S1JYB2</accession>
<gene>
    <name evidence="1" type="ORF">PSON_ATCC_30995.1.T0020536</name>
</gene>
<dbReference type="Proteomes" id="UP000692954">
    <property type="component" value="Unassembled WGS sequence"/>
</dbReference>